<dbReference type="EMBL" id="PICB01000267">
    <property type="protein sequence ID" value="PLP47205.1"/>
    <property type="molecule type" value="Genomic_DNA"/>
</dbReference>
<dbReference type="Pfam" id="PF23495">
    <property type="entry name" value="YbgU"/>
    <property type="match status" value="1"/>
</dbReference>
<dbReference type="Proteomes" id="UP000234412">
    <property type="component" value="Unassembled WGS sequence"/>
</dbReference>
<evidence type="ECO:0000313" key="4">
    <source>
        <dbReference type="Proteomes" id="UP000234473"/>
    </source>
</evidence>
<dbReference type="InterPro" id="IPR057818">
    <property type="entry name" value="YbgU"/>
</dbReference>
<name>A0A264C6Z7_KLEVA</name>
<reference evidence="3 4" key="1">
    <citation type="submission" date="2017-11" db="EMBL/GenBank/DDBJ databases">
        <authorList>
            <person name="Han C.G."/>
        </authorList>
    </citation>
    <scope>NUCLEOTIDE SEQUENCE [LARGE SCALE GENOMIC DNA]</scope>
    <source>
        <strain evidence="2 4">A5</strain>
        <strain evidence="1 3">A8</strain>
    </source>
</reference>
<comment type="caution">
    <text evidence="1">The sequence shown here is derived from an EMBL/GenBank/DDBJ whole genome shotgun (WGS) entry which is preliminary data.</text>
</comment>
<organism evidence="1 3">
    <name type="scientific">Klebsiella variicola</name>
    <dbReference type="NCBI Taxonomy" id="244366"/>
    <lineage>
        <taxon>Bacteria</taxon>
        <taxon>Pseudomonadati</taxon>
        <taxon>Pseudomonadota</taxon>
        <taxon>Gammaproteobacteria</taxon>
        <taxon>Enterobacterales</taxon>
        <taxon>Enterobacteriaceae</taxon>
        <taxon>Klebsiella/Raoultella group</taxon>
        <taxon>Klebsiella</taxon>
        <taxon>Klebsiella pneumoniae complex</taxon>
    </lineage>
</organism>
<dbReference type="Proteomes" id="UP000234473">
    <property type="component" value="Unassembled WGS sequence"/>
</dbReference>
<gene>
    <name evidence="2" type="ORF">CWM98_07535</name>
    <name evidence="1" type="ORF">CWN47_04925</name>
</gene>
<dbReference type="EMBL" id="PIDP01000085">
    <property type="protein sequence ID" value="PLM97049.1"/>
    <property type="molecule type" value="Genomic_DNA"/>
</dbReference>
<accession>A0A264C6Z7</accession>
<sequence>MTNIKHSCYNHYQLNAIMLKSYGVTLSPENKLCNSVSVLTDVIRTVISGIQVLIFGLLKR</sequence>
<reference evidence="3 4" key="2">
    <citation type="submission" date="2018-01" db="EMBL/GenBank/DDBJ databases">
        <title>Genomic study of Klebsiella pneumoniae.</title>
        <authorList>
            <person name="Yang Y."/>
            <person name="Bicalho R."/>
        </authorList>
    </citation>
    <scope>NUCLEOTIDE SEQUENCE [LARGE SCALE GENOMIC DNA]</scope>
    <source>
        <strain evidence="2 4">A5</strain>
        <strain evidence="1 3">A8</strain>
    </source>
</reference>
<proteinExistence type="predicted"/>
<evidence type="ECO:0000313" key="1">
    <source>
        <dbReference type="EMBL" id="PLM97049.1"/>
    </source>
</evidence>
<evidence type="ECO:0000313" key="3">
    <source>
        <dbReference type="Proteomes" id="UP000234412"/>
    </source>
</evidence>
<dbReference type="AlphaFoldDB" id="A0A264C6Z7"/>
<evidence type="ECO:0000313" key="2">
    <source>
        <dbReference type="EMBL" id="PLP47205.1"/>
    </source>
</evidence>
<protein>
    <submittedName>
        <fullName evidence="1">Uncharacterized protein</fullName>
    </submittedName>
</protein>